<dbReference type="GO" id="GO:0001181">
    <property type="term" value="F:RNA polymerase I general transcription initiation factor activity"/>
    <property type="evidence" value="ECO:0007669"/>
    <property type="project" value="InterPro"/>
</dbReference>
<dbReference type="GO" id="GO:0006361">
    <property type="term" value="P:transcription initiation at RNA polymerase I promoter"/>
    <property type="evidence" value="ECO:0007669"/>
    <property type="project" value="InterPro"/>
</dbReference>
<dbReference type="InterPro" id="IPR007991">
    <property type="entry name" value="RNA_pol_I_trans_ini_fac_RRN3"/>
</dbReference>
<evidence type="ECO:0000256" key="1">
    <source>
        <dbReference type="ARBA" id="ARBA00010098"/>
    </source>
</evidence>
<dbReference type="EMBL" id="CALTRL010000046">
    <property type="protein sequence ID" value="CAH7666128.1"/>
    <property type="molecule type" value="Genomic_DNA"/>
</dbReference>
<keyword evidence="5" id="KW-1185">Reference proteome</keyword>
<feature type="region of interest" description="Disordered" evidence="2">
    <location>
        <begin position="317"/>
        <end position="362"/>
    </location>
</feature>
<feature type="region of interest" description="Disordered" evidence="2">
    <location>
        <begin position="760"/>
        <end position="788"/>
    </location>
</feature>
<organism evidence="4 5">
    <name type="scientific">Phakopsora pachyrhizi</name>
    <name type="common">Asian soybean rust disease fungus</name>
    <dbReference type="NCBI Taxonomy" id="170000"/>
    <lineage>
        <taxon>Eukaryota</taxon>
        <taxon>Fungi</taxon>
        <taxon>Dikarya</taxon>
        <taxon>Basidiomycota</taxon>
        <taxon>Pucciniomycotina</taxon>
        <taxon>Pucciniomycetes</taxon>
        <taxon>Pucciniales</taxon>
        <taxon>Phakopsoraceae</taxon>
        <taxon>Phakopsora</taxon>
    </lineage>
</organism>
<protein>
    <submittedName>
        <fullName evidence="4">RNA polymerase I-specific transcription initiation factor RRN3</fullName>
    </submittedName>
</protein>
<dbReference type="PANTHER" id="PTHR12790:SF0">
    <property type="entry name" value="RNA POLYMERASE I-SPECIFIC TRANSCRIPTION INITIATION FACTOR RRN3-RELATED"/>
    <property type="match status" value="1"/>
</dbReference>
<evidence type="ECO:0000313" key="3">
    <source>
        <dbReference type="EMBL" id="CAH7666026.1"/>
    </source>
</evidence>
<gene>
    <name evidence="3" type="ORF">PPACK8108_LOCUS340</name>
    <name evidence="4" type="ORF">PPACK8108_LOCUS449</name>
</gene>
<dbReference type="EMBL" id="CALTRL010000028">
    <property type="protein sequence ID" value="CAH7666026.1"/>
    <property type="molecule type" value="Genomic_DNA"/>
</dbReference>
<comment type="similarity">
    <text evidence="1">Belongs to the RRN3 family.</text>
</comment>
<feature type="region of interest" description="Disordered" evidence="2">
    <location>
        <begin position="1"/>
        <end position="33"/>
    </location>
</feature>
<name>A0AAV0AE41_PHAPC</name>
<dbReference type="GO" id="GO:0003743">
    <property type="term" value="F:translation initiation factor activity"/>
    <property type="evidence" value="ECO:0007669"/>
    <property type="project" value="UniProtKB-KW"/>
</dbReference>
<dbReference type="Pfam" id="PF05327">
    <property type="entry name" value="RRN3"/>
    <property type="match status" value="1"/>
</dbReference>
<evidence type="ECO:0000256" key="2">
    <source>
        <dbReference type="SAM" id="MobiDB-lite"/>
    </source>
</evidence>
<keyword evidence="4" id="KW-0396">Initiation factor</keyword>
<proteinExistence type="inferred from homology"/>
<dbReference type="GO" id="GO:0001042">
    <property type="term" value="F:RNA polymerase I core binding"/>
    <property type="evidence" value="ECO:0007669"/>
    <property type="project" value="TreeGrafter"/>
</dbReference>
<keyword evidence="4" id="KW-0648">Protein biosynthesis</keyword>
<feature type="compositionally biased region" description="Basic and acidic residues" evidence="2">
    <location>
        <begin position="317"/>
        <end position="333"/>
    </location>
</feature>
<feature type="compositionally biased region" description="Acidic residues" evidence="2">
    <location>
        <begin position="334"/>
        <end position="359"/>
    </location>
</feature>
<reference evidence="4" key="1">
    <citation type="submission" date="2022-06" db="EMBL/GenBank/DDBJ databases">
        <authorList>
            <consortium name="SYNGENTA / RWTH Aachen University"/>
        </authorList>
    </citation>
    <scope>NUCLEOTIDE SEQUENCE</scope>
</reference>
<sequence>MNQSEIRPIETLSRSTSSNEQNHHQLNRSNRKRARFVDETIDRMSINTFFTFQHDDPPTKKLRQIDQSQLSPNHPIRRGIYLDFIDTALCERSKGHLDRYDQLMGEFDPLLSSSYSTTFSISGSDPTVLRILSWVNALGSMVSRLDRSHSALVNKVVRLPWTILGDEFANEYCRFVLGLVSSRSDWIQSILQSIVRGFQYKSVTLENQSVILNPRVNRRLIYQRLHSLLRSILRLIPTLPSILWPILDSHFPNKRQSRDSHVCYTTNLLRIATYCLEISDKIIRLCIDRCIKLDVEIQVEIEDWQDSSGKLEEEIFGKPSEDPFEKPWRHEQDSDSEAEDGEEVDFEELSSAGEEDGDGCDQSAREANLISSRITQQDSIRKVKELAAKLDAMMRCIFDHLYQINFGQGAKLPGTENEDGKCLTPPEASQISVVSPQSQIEKELMFDVLISTFETSILKTRRTRYTQFLIFWYASLNSAFTDSFLASLVDWALYVNDENLLPVVTRLAAVGYIASLVSRAKYIDKLTTRHVVALLCAKLDAGLAYSSTRKGKGRTNATWYAIAQAIFYIFCFRWKDLMVGDDDHEEEDEDLDEIVHKIQGRRWLNELGVIEKAIISPLNPLKVCAPTVVTQFAKVSHQTNFFYCYNYIRNNEMSSRLKISIPSSASSTASSTTSLSSPMLSLPVSRSDYSGGVSVEASVLGRGNGIEKSGSGVEIDRLENKKIEQILKESQIDSFFPFDPFRLPLSCSYVDNIYRVWEGLADDDDDDDDDEGQDQEDESDTNDDNNNV</sequence>
<evidence type="ECO:0000313" key="4">
    <source>
        <dbReference type="EMBL" id="CAH7666128.1"/>
    </source>
</evidence>
<dbReference type="PANTHER" id="PTHR12790">
    <property type="entry name" value="TRANSCRIPTION INITIATION FACTOR IA RRN3"/>
    <property type="match status" value="1"/>
</dbReference>
<comment type="caution">
    <text evidence="4">The sequence shown here is derived from an EMBL/GenBank/DDBJ whole genome shotgun (WGS) entry which is preliminary data.</text>
</comment>
<dbReference type="AlphaFoldDB" id="A0AAV0AE41"/>
<evidence type="ECO:0000313" key="5">
    <source>
        <dbReference type="Proteomes" id="UP001153365"/>
    </source>
</evidence>
<dbReference type="GO" id="GO:0005634">
    <property type="term" value="C:nucleus"/>
    <property type="evidence" value="ECO:0007669"/>
    <property type="project" value="TreeGrafter"/>
</dbReference>
<accession>A0AAV0AE41</accession>
<dbReference type="Proteomes" id="UP001153365">
    <property type="component" value="Unassembled WGS sequence"/>
</dbReference>